<accession>A0AAV7UBF9</accession>
<dbReference type="PANTHER" id="PTHR11461">
    <property type="entry name" value="SERINE PROTEASE INHIBITOR, SERPIN"/>
    <property type="match status" value="1"/>
</dbReference>
<keyword evidence="5" id="KW-1185">Reference proteome</keyword>
<dbReference type="AlphaFoldDB" id="A0AAV7UBF9"/>
<dbReference type="InterPro" id="IPR000215">
    <property type="entry name" value="Serpin_fam"/>
</dbReference>
<feature type="compositionally biased region" description="Polar residues" evidence="2">
    <location>
        <begin position="179"/>
        <end position="188"/>
    </location>
</feature>
<dbReference type="Pfam" id="PF00079">
    <property type="entry name" value="Serpin"/>
    <property type="match status" value="1"/>
</dbReference>
<dbReference type="Proteomes" id="UP001066276">
    <property type="component" value="Chromosome 3_1"/>
</dbReference>
<evidence type="ECO:0000313" key="4">
    <source>
        <dbReference type="EMBL" id="KAJ1186412.1"/>
    </source>
</evidence>
<feature type="region of interest" description="Disordered" evidence="2">
    <location>
        <begin position="576"/>
        <end position="604"/>
    </location>
</feature>
<feature type="region of interest" description="Disordered" evidence="2">
    <location>
        <begin position="100"/>
        <end position="216"/>
    </location>
</feature>
<dbReference type="InterPro" id="IPR023796">
    <property type="entry name" value="Serpin_dom"/>
</dbReference>
<feature type="compositionally biased region" description="Basic and acidic residues" evidence="2">
    <location>
        <begin position="137"/>
        <end position="158"/>
    </location>
</feature>
<dbReference type="InterPro" id="IPR042178">
    <property type="entry name" value="Serpin_sf_1"/>
</dbReference>
<protein>
    <recommendedName>
        <fullName evidence="3">Serpin domain-containing protein</fullName>
    </recommendedName>
</protein>
<dbReference type="GO" id="GO:0005615">
    <property type="term" value="C:extracellular space"/>
    <property type="evidence" value="ECO:0007669"/>
    <property type="project" value="InterPro"/>
</dbReference>
<evidence type="ECO:0000256" key="2">
    <source>
        <dbReference type="SAM" id="MobiDB-lite"/>
    </source>
</evidence>
<comment type="caution">
    <text evidence="4">The sequence shown here is derived from an EMBL/GenBank/DDBJ whole genome shotgun (WGS) entry which is preliminary data.</text>
</comment>
<gene>
    <name evidence="4" type="ORF">NDU88_003193</name>
</gene>
<dbReference type="SUPFAM" id="SSF56574">
    <property type="entry name" value="Serpins"/>
    <property type="match status" value="1"/>
</dbReference>
<feature type="compositionally biased region" description="Basic and acidic residues" evidence="2">
    <location>
        <begin position="592"/>
        <end position="604"/>
    </location>
</feature>
<dbReference type="InterPro" id="IPR023795">
    <property type="entry name" value="Serpin_CS"/>
</dbReference>
<dbReference type="SMART" id="SM00093">
    <property type="entry name" value="SERPIN"/>
    <property type="match status" value="1"/>
</dbReference>
<dbReference type="PANTHER" id="PTHR11461:SF20">
    <property type="entry name" value="ALPHA-2-ANTIPLASMIN"/>
    <property type="match status" value="1"/>
</dbReference>
<dbReference type="Gene3D" id="3.30.497.10">
    <property type="entry name" value="Antithrombin, subunit I, domain 2"/>
    <property type="match status" value="1"/>
</dbReference>
<evidence type="ECO:0000256" key="1">
    <source>
        <dbReference type="RuleBase" id="RU000411"/>
    </source>
</evidence>
<sequence length="604" mass="67008">MAHWWFRMMVSESGRGSRAASCPGPVLCPGVPACCSRRTQSLGHRTMEKTFLVLLLFFVSTLYSPPGALGLEVDDIAATGKAEENATEVGGITEVEKVIPLTKLEPSSPRKQGPDEAEKADSVEERVYESTFVTTTVEEHTEATDVVSEKPEVPHPEPETVNLTPHSSAAPPQEVTGADQGQSQTPTTSKEEPELEAEPSRSGEVEGEEESCDQDASLEGMRRLSENMMAFSVDLFKLVDQDSKQPNIVLSPLSISLGLSQLALGAGSETEKKLLRTLKVESVKCLHQTLKTVRKELGSRLLRLATRMYIGKGFQVKEGFQKRSNYFYGAKPVTLGPSSEDNLNMINSWVKEVTEGQIPNFLSQVPEDLVLLLLNAMHFKGFWINKFDPSQTSEERFYLSDQLMVPVQMMRASKYPLSYFDWDHADAQVARLPFKGNMSFIVILPNSFDLQISKFLDEFNQTEMYSLFGRETPTLLKIPRLLLDFKLELSQALTRLGLGELFSSPDLQGISEESLAVSSIQHQSTLQLNEEGVEASAATSVQISRSFTSLSVNRPFIFLVMDDLTKMPLFLGKVGNPNPSAPVQKTTQNDSPDTKFVMKEYDPK</sequence>
<dbReference type="InterPro" id="IPR036186">
    <property type="entry name" value="Serpin_sf"/>
</dbReference>
<feature type="domain" description="Serpin" evidence="3">
    <location>
        <begin position="233"/>
        <end position="577"/>
    </location>
</feature>
<dbReference type="InterPro" id="IPR042185">
    <property type="entry name" value="Serpin_sf_2"/>
</dbReference>
<comment type="similarity">
    <text evidence="1">Belongs to the serpin family.</text>
</comment>
<evidence type="ECO:0000259" key="3">
    <source>
        <dbReference type="SMART" id="SM00093"/>
    </source>
</evidence>
<dbReference type="GO" id="GO:0004867">
    <property type="term" value="F:serine-type endopeptidase inhibitor activity"/>
    <property type="evidence" value="ECO:0007669"/>
    <property type="project" value="InterPro"/>
</dbReference>
<dbReference type="Gene3D" id="2.30.39.10">
    <property type="entry name" value="Alpha-1-antitrypsin, domain 1"/>
    <property type="match status" value="1"/>
</dbReference>
<name>A0AAV7UBF9_PLEWA</name>
<feature type="compositionally biased region" description="Basic and acidic residues" evidence="2">
    <location>
        <begin position="112"/>
        <end position="128"/>
    </location>
</feature>
<dbReference type="EMBL" id="JANPWB010000005">
    <property type="protein sequence ID" value="KAJ1186412.1"/>
    <property type="molecule type" value="Genomic_DNA"/>
</dbReference>
<organism evidence="4 5">
    <name type="scientific">Pleurodeles waltl</name>
    <name type="common">Iberian ribbed newt</name>
    <dbReference type="NCBI Taxonomy" id="8319"/>
    <lineage>
        <taxon>Eukaryota</taxon>
        <taxon>Metazoa</taxon>
        <taxon>Chordata</taxon>
        <taxon>Craniata</taxon>
        <taxon>Vertebrata</taxon>
        <taxon>Euteleostomi</taxon>
        <taxon>Amphibia</taxon>
        <taxon>Batrachia</taxon>
        <taxon>Caudata</taxon>
        <taxon>Salamandroidea</taxon>
        <taxon>Salamandridae</taxon>
        <taxon>Pleurodelinae</taxon>
        <taxon>Pleurodeles</taxon>
    </lineage>
</organism>
<proteinExistence type="inferred from homology"/>
<reference evidence="4" key="1">
    <citation type="journal article" date="2022" name="bioRxiv">
        <title>Sequencing and chromosome-scale assembly of the giantPleurodeles waltlgenome.</title>
        <authorList>
            <person name="Brown T."/>
            <person name="Elewa A."/>
            <person name="Iarovenko S."/>
            <person name="Subramanian E."/>
            <person name="Araus A.J."/>
            <person name="Petzold A."/>
            <person name="Susuki M."/>
            <person name="Suzuki K.-i.T."/>
            <person name="Hayashi T."/>
            <person name="Toyoda A."/>
            <person name="Oliveira C."/>
            <person name="Osipova E."/>
            <person name="Leigh N.D."/>
            <person name="Simon A."/>
            <person name="Yun M.H."/>
        </authorList>
    </citation>
    <scope>NUCLEOTIDE SEQUENCE</scope>
    <source>
        <strain evidence="4">20211129_DDA</strain>
        <tissue evidence="4">Liver</tissue>
    </source>
</reference>
<evidence type="ECO:0000313" key="5">
    <source>
        <dbReference type="Proteomes" id="UP001066276"/>
    </source>
</evidence>
<dbReference type="PROSITE" id="PS00284">
    <property type="entry name" value="SERPIN"/>
    <property type="match status" value="1"/>
</dbReference>
<feature type="compositionally biased region" description="Polar residues" evidence="2">
    <location>
        <begin position="577"/>
        <end position="591"/>
    </location>
</feature>